<reference evidence="2" key="1">
    <citation type="submission" date="2025-08" db="UniProtKB">
        <authorList>
            <consortium name="RefSeq"/>
        </authorList>
    </citation>
    <scope>IDENTIFICATION</scope>
</reference>
<dbReference type="Gene3D" id="2.40.70.10">
    <property type="entry name" value="Acid Proteases"/>
    <property type="match status" value="1"/>
</dbReference>
<dbReference type="OrthoDB" id="10425448at2759"/>
<gene>
    <name evidence="2" type="primary">LOC107782381</name>
</gene>
<accession>A0A1S3Z3J4</accession>
<dbReference type="InterPro" id="IPR021109">
    <property type="entry name" value="Peptidase_aspartic_dom_sf"/>
</dbReference>
<feature type="region of interest" description="Disordered" evidence="1">
    <location>
        <begin position="1"/>
        <end position="80"/>
    </location>
</feature>
<evidence type="ECO:0000313" key="2">
    <source>
        <dbReference type="RefSeq" id="XP_016458747.1"/>
    </source>
</evidence>
<dbReference type="RefSeq" id="XP_016458747.1">
    <property type="nucleotide sequence ID" value="XM_016603261.1"/>
</dbReference>
<organism evidence="2">
    <name type="scientific">Nicotiana tabacum</name>
    <name type="common">Common tobacco</name>
    <dbReference type="NCBI Taxonomy" id="4097"/>
    <lineage>
        <taxon>Eukaryota</taxon>
        <taxon>Viridiplantae</taxon>
        <taxon>Streptophyta</taxon>
        <taxon>Embryophyta</taxon>
        <taxon>Tracheophyta</taxon>
        <taxon>Spermatophyta</taxon>
        <taxon>Magnoliopsida</taxon>
        <taxon>eudicotyledons</taxon>
        <taxon>Gunneridae</taxon>
        <taxon>Pentapetalae</taxon>
        <taxon>asterids</taxon>
        <taxon>lamiids</taxon>
        <taxon>Solanales</taxon>
        <taxon>Solanaceae</taxon>
        <taxon>Nicotianoideae</taxon>
        <taxon>Nicotianeae</taxon>
        <taxon>Nicotiana</taxon>
    </lineage>
</organism>
<protein>
    <submittedName>
        <fullName evidence="2">Uncharacterized protein</fullName>
    </submittedName>
</protein>
<feature type="compositionally biased region" description="Polar residues" evidence="1">
    <location>
        <begin position="27"/>
        <end position="76"/>
    </location>
</feature>
<dbReference type="AlphaFoldDB" id="A0A1S3Z3J4"/>
<evidence type="ECO:0000256" key="1">
    <source>
        <dbReference type="SAM" id="MobiDB-lite"/>
    </source>
</evidence>
<name>A0A1S3Z3J4_TOBAC</name>
<dbReference type="PANTHER" id="PTHR33067:SF31">
    <property type="entry name" value="RNA-DIRECTED DNA POLYMERASE"/>
    <property type="match status" value="1"/>
</dbReference>
<dbReference type="PaxDb" id="4097-A0A1S3Z3J4"/>
<dbReference type="PANTHER" id="PTHR33067">
    <property type="entry name" value="RNA-DIRECTED DNA POLYMERASE-RELATED"/>
    <property type="match status" value="1"/>
</dbReference>
<feature type="compositionally biased region" description="Low complexity" evidence="1">
    <location>
        <begin position="1"/>
        <end position="24"/>
    </location>
</feature>
<dbReference type="CDD" id="cd00303">
    <property type="entry name" value="retropepsin_like"/>
    <property type="match status" value="1"/>
</dbReference>
<dbReference type="KEGG" id="nta:107782381"/>
<proteinExistence type="predicted"/>
<sequence>MQNEGVQYVGNYQGGQQRSNNQGQWRHGNQWQGGSLNWSNQGNQGWNKINQGNRNGGPSQNYNQQKPYNSQGQSSGDPELRVNKEATKEAPKSYKQLFRPLPPFPQRFFKQQKEGQLQKFYNMLNQITITMPFVEALGKMPGYAKFMKNMVTKKKNVNFEIVKVIHQCSAIISQAEVKKMEDPGAFTISCTIGVTSFAKALCDLRASINLMLYDVFKKLGLGDPRPTSMKIFMADRTLKKLLGVIDDILVKVGRFYFPADFVILDCEVDREVPIILGRPILATGQAICDVEVGELKFA</sequence>